<keyword evidence="2" id="KW-1185">Reference proteome</keyword>
<gene>
    <name evidence="1" type="ORF">vBPaeSS2019XI_050</name>
</gene>
<sequence>MPTIQVASAEGPAPAEVFETFWFPLDGDRFLFALTQMHGNTGVAVTEYLSGLRAVYRLLDERGDEIDPREHAPHSLCVMGGYALRHLAAVHGEVKIKAAILEGQRGGALNELDF</sequence>
<name>A0A6G6XGG4_9CAUD</name>
<dbReference type="Proteomes" id="UP000502584">
    <property type="component" value="Segment"/>
</dbReference>
<evidence type="ECO:0000313" key="2">
    <source>
        <dbReference type="Proteomes" id="UP000502584"/>
    </source>
</evidence>
<protein>
    <submittedName>
        <fullName evidence="1">Uncharacterized protein</fullName>
    </submittedName>
</protein>
<dbReference type="EMBL" id="MN536026">
    <property type="protein sequence ID" value="QIG56928.1"/>
    <property type="molecule type" value="Genomic_DNA"/>
</dbReference>
<reference evidence="1 2" key="1">
    <citation type="submission" date="2019-10" db="EMBL/GenBank/DDBJ databases">
        <title>Genome of the temperate Pseudomonas aerugionosa phage vB_Pae-SS2019XI.</title>
        <authorList>
            <person name="Hammerl J.A."/>
            <person name="Jaeckel C."/>
            <person name="Schnehle S."/>
            <person name="Schmoger S."/>
        </authorList>
    </citation>
    <scope>NUCLEOTIDE SEQUENCE [LARGE SCALE GENOMIC DNA]</scope>
</reference>
<accession>A0A6G6XGG4</accession>
<evidence type="ECO:0000313" key="1">
    <source>
        <dbReference type="EMBL" id="QIG56928.1"/>
    </source>
</evidence>
<organism evidence="1 2">
    <name type="scientific">Pseudomonas phage vB_Pae-SS2019XI</name>
    <dbReference type="NCBI Taxonomy" id="2660688"/>
    <lineage>
        <taxon>Viruses</taxon>
        <taxon>Duplodnaviria</taxon>
        <taxon>Heunggongvirae</taxon>
        <taxon>Uroviricota</taxon>
        <taxon>Caudoviricetes</taxon>
        <taxon>Casjensviridae</taxon>
        <taxon>Maxdohrnvirus</taxon>
        <taxon>Maxdohrnvirus SS2019XI</taxon>
    </lineage>
</organism>
<proteinExistence type="predicted"/>